<evidence type="ECO:0000259" key="1">
    <source>
        <dbReference type="PROSITE" id="PS50943"/>
    </source>
</evidence>
<evidence type="ECO:0000313" key="3">
    <source>
        <dbReference type="Proteomes" id="UP000239469"/>
    </source>
</evidence>
<dbReference type="EMBL" id="MTBD01000058">
    <property type="protein sequence ID" value="PRP68724.1"/>
    <property type="molecule type" value="Genomic_DNA"/>
</dbReference>
<gene>
    <name evidence="2" type="ORF">BUE93_20895</name>
</gene>
<dbReference type="Gene3D" id="1.10.260.40">
    <property type="entry name" value="lambda repressor-like DNA-binding domains"/>
    <property type="match status" value="1"/>
</dbReference>
<accession>A0A2S9WZ37</accession>
<name>A0A2S9WZ37_9NEIS</name>
<protein>
    <recommendedName>
        <fullName evidence="1">HTH cro/C1-type domain-containing protein</fullName>
    </recommendedName>
</protein>
<dbReference type="GO" id="GO:0003677">
    <property type="term" value="F:DNA binding"/>
    <property type="evidence" value="ECO:0007669"/>
    <property type="project" value="InterPro"/>
</dbReference>
<dbReference type="SUPFAM" id="SSF47413">
    <property type="entry name" value="lambda repressor-like DNA-binding domains"/>
    <property type="match status" value="1"/>
</dbReference>
<dbReference type="CDD" id="cd00093">
    <property type="entry name" value="HTH_XRE"/>
    <property type="match status" value="1"/>
</dbReference>
<dbReference type="OrthoDB" id="8595830at2"/>
<comment type="caution">
    <text evidence="2">The sequence shown here is derived from an EMBL/GenBank/DDBJ whole genome shotgun (WGS) entry which is preliminary data.</text>
</comment>
<dbReference type="SMART" id="SM00530">
    <property type="entry name" value="HTH_XRE"/>
    <property type="match status" value="1"/>
</dbReference>
<sequence>MNGRGDRIRAERLRRKWRQIDLARKARISRGLVGDLENDRNRDTTRILDVARALNVNPTWLETGKGPKEPAPATDQPYLTAASLEDVADQMLSKGPDDVWRLVQLLLDVKR</sequence>
<feature type="domain" description="HTH cro/C1-type" evidence="1">
    <location>
        <begin position="8"/>
        <end position="61"/>
    </location>
</feature>
<organism evidence="2 3">
    <name type="scientific">Chromobacterium amazonense</name>
    <dbReference type="NCBI Taxonomy" id="1382803"/>
    <lineage>
        <taxon>Bacteria</taxon>
        <taxon>Pseudomonadati</taxon>
        <taxon>Pseudomonadota</taxon>
        <taxon>Betaproteobacteria</taxon>
        <taxon>Neisseriales</taxon>
        <taxon>Chromobacteriaceae</taxon>
        <taxon>Chromobacterium</taxon>
    </lineage>
</organism>
<dbReference type="InterPro" id="IPR010982">
    <property type="entry name" value="Lambda_DNA-bd_dom_sf"/>
</dbReference>
<dbReference type="InterPro" id="IPR001387">
    <property type="entry name" value="Cro/C1-type_HTH"/>
</dbReference>
<dbReference type="Pfam" id="PF01381">
    <property type="entry name" value="HTH_3"/>
    <property type="match status" value="1"/>
</dbReference>
<proteinExistence type="predicted"/>
<dbReference type="Proteomes" id="UP000239469">
    <property type="component" value="Unassembled WGS sequence"/>
</dbReference>
<dbReference type="AlphaFoldDB" id="A0A2S9WZ37"/>
<reference evidence="2 3" key="1">
    <citation type="submission" date="2017-01" db="EMBL/GenBank/DDBJ databases">
        <title>New insights into the genetic diversity of Chromobacterium isolated from tropical freshwater lake.</title>
        <authorList>
            <person name="Santos A.B."/>
            <person name="Nascimento A.M."/>
            <person name="Da Silva P.C."/>
        </authorList>
    </citation>
    <scope>NUCLEOTIDE SEQUENCE [LARGE SCALE GENOMIC DNA]</scope>
    <source>
        <strain evidence="2 3">56AF</strain>
    </source>
</reference>
<evidence type="ECO:0000313" key="2">
    <source>
        <dbReference type="EMBL" id="PRP68724.1"/>
    </source>
</evidence>
<dbReference type="PROSITE" id="PS50943">
    <property type="entry name" value="HTH_CROC1"/>
    <property type="match status" value="1"/>
</dbReference>
<dbReference type="RefSeq" id="WP_106078133.1">
    <property type="nucleotide sequence ID" value="NZ_MTBD01000058.1"/>
</dbReference>